<protein>
    <submittedName>
        <fullName evidence="1">Uncharacterized protein</fullName>
    </submittedName>
</protein>
<dbReference type="Proteomes" id="UP000021053">
    <property type="component" value="Unassembled WGS sequence"/>
</dbReference>
<dbReference type="EMBL" id="JFBT01000001">
    <property type="protein sequence ID" value="EXG81434.1"/>
    <property type="molecule type" value="Genomic_DNA"/>
</dbReference>
<gene>
    <name evidence="1" type="ORF">CryarDRAFT_2548</name>
</gene>
<sequence length="140" mass="15635">MSDKTRFTERGVEEDLSGPEIMATFTWENTPELLHVGLSDLYSGGMQGGKVATVSTVWLPANRAMGEGIAEYETLVSGLAEHHDDFGGIERWHSRAEAEAGHRSMVEATRDRLMDAHSYTEIHVVDRDHKYRTDGPEFNA</sequence>
<keyword evidence="2" id="KW-1185">Reference proteome</keyword>
<dbReference type="HOGENOM" id="CLU_1831832_0_0_11"/>
<organism evidence="1 2">
    <name type="scientific">Cryptosporangium arvum DSM 44712</name>
    <dbReference type="NCBI Taxonomy" id="927661"/>
    <lineage>
        <taxon>Bacteria</taxon>
        <taxon>Bacillati</taxon>
        <taxon>Actinomycetota</taxon>
        <taxon>Actinomycetes</taxon>
        <taxon>Cryptosporangiales</taxon>
        <taxon>Cryptosporangiaceae</taxon>
        <taxon>Cryptosporangium</taxon>
    </lineage>
</organism>
<accession>A0A010ZRZ9</accession>
<proteinExistence type="predicted"/>
<dbReference type="OrthoDB" id="5186441at2"/>
<comment type="caution">
    <text evidence="1">The sequence shown here is derived from an EMBL/GenBank/DDBJ whole genome shotgun (WGS) entry which is preliminary data.</text>
</comment>
<name>A0A010ZRZ9_9ACTN</name>
<evidence type="ECO:0000313" key="2">
    <source>
        <dbReference type="Proteomes" id="UP000021053"/>
    </source>
</evidence>
<dbReference type="AlphaFoldDB" id="A0A010ZRZ9"/>
<evidence type="ECO:0000313" key="1">
    <source>
        <dbReference type="EMBL" id="EXG81434.1"/>
    </source>
</evidence>
<reference evidence="1 2" key="1">
    <citation type="submission" date="2013-07" db="EMBL/GenBank/DDBJ databases">
        <authorList>
            <consortium name="DOE Joint Genome Institute"/>
            <person name="Eisen J."/>
            <person name="Huntemann M."/>
            <person name="Han J."/>
            <person name="Chen A."/>
            <person name="Kyrpides N."/>
            <person name="Mavromatis K."/>
            <person name="Markowitz V."/>
            <person name="Palaniappan K."/>
            <person name="Ivanova N."/>
            <person name="Schaumberg A."/>
            <person name="Pati A."/>
            <person name="Liolios K."/>
            <person name="Nordberg H.P."/>
            <person name="Cantor M.N."/>
            <person name="Hua S.X."/>
            <person name="Woyke T."/>
        </authorList>
    </citation>
    <scope>NUCLEOTIDE SEQUENCE [LARGE SCALE GENOMIC DNA]</scope>
    <source>
        <strain evidence="1 2">DSM 44712</strain>
    </source>
</reference>
<dbReference type="RefSeq" id="WP_035850762.1">
    <property type="nucleotide sequence ID" value="NZ_KK073874.1"/>
</dbReference>